<dbReference type="RefSeq" id="WP_282334094.1">
    <property type="nucleotide sequence ID" value="NZ_JASBRG010000005.1"/>
</dbReference>
<sequence length="288" mass="31738">MFAQLGTTVFDGQKSFVSFNNEQEAIIVEHALIGRRAQLQGAAIGLRNINLTIFLHQEYCKVSQEIEKLRKSLNTFEILPLLWGNGKIEGEFVIQSLSVTNQDMDALGNIIAAEVSLSLKENVSDDRVNQQEQEAKQNAFAVGDKKPPTKSNRINPEKCNAKVSNIISEIKSHAYQVDVHSLRYSSTPNDNSVILKCLSIIFSGCQKLMDASNDTTSCIYQTSVGPSAVKVQSRAKIMADDVKANQADYLNPFPNISGIKADNYNLQTEVRVLQSSANGIIQSSIVKK</sequence>
<keyword evidence="3" id="KW-1185">Reference proteome</keyword>
<protein>
    <submittedName>
        <fullName evidence="2">Phage tail protein</fullName>
    </submittedName>
</protein>
<feature type="region of interest" description="Disordered" evidence="1">
    <location>
        <begin position="128"/>
        <end position="154"/>
    </location>
</feature>
<organism evidence="2 3">
    <name type="scientific">Pinibacter soli</name>
    <dbReference type="NCBI Taxonomy" id="3044211"/>
    <lineage>
        <taxon>Bacteria</taxon>
        <taxon>Pseudomonadati</taxon>
        <taxon>Bacteroidota</taxon>
        <taxon>Chitinophagia</taxon>
        <taxon>Chitinophagales</taxon>
        <taxon>Chitinophagaceae</taxon>
        <taxon>Pinibacter</taxon>
    </lineage>
</organism>
<accession>A0ABT6RDP8</accession>
<name>A0ABT6RDP8_9BACT</name>
<proteinExistence type="predicted"/>
<dbReference type="Proteomes" id="UP001226434">
    <property type="component" value="Unassembled WGS sequence"/>
</dbReference>
<dbReference type="InterPro" id="IPR009734">
    <property type="entry name" value="Myoviridae_GpU"/>
</dbReference>
<gene>
    <name evidence="2" type="ORF">QJ048_09440</name>
</gene>
<dbReference type="EMBL" id="JASBRG010000005">
    <property type="protein sequence ID" value="MDI3319994.1"/>
    <property type="molecule type" value="Genomic_DNA"/>
</dbReference>
<evidence type="ECO:0000313" key="2">
    <source>
        <dbReference type="EMBL" id="MDI3319994.1"/>
    </source>
</evidence>
<evidence type="ECO:0000256" key="1">
    <source>
        <dbReference type="SAM" id="MobiDB-lite"/>
    </source>
</evidence>
<reference evidence="2 3" key="1">
    <citation type="submission" date="2023-05" db="EMBL/GenBank/DDBJ databases">
        <title>Genome sequence of Pinibacter sp. MAH-24.</title>
        <authorList>
            <person name="Huq M.A."/>
        </authorList>
    </citation>
    <scope>NUCLEOTIDE SEQUENCE [LARGE SCALE GENOMIC DNA]</scope>
    <source>
        <strain evidence="2 3">MAH-24</strain>
    </source>
</reference>
<dbReference type="Pfam" id="PF06995">
    <property type="entry name" value="Phage_P2_GpU"/>
    <property type="match status" value="1"/>
</dbReference>
<evidence type="ECO:0000313" key="3">
    <source>
        <dbReference type="Proteomes" id="UP001226434"/>
    </source>
</evidence>
<comment type="caution">
    <text evidence="2">The sequence shown here is derived from an EMBL/GenBank/DDBJ whole genome shotgun (WGS) entry which is preliminary data.</text>
</comment>